<keyword evidence="10" id="KW-1185">Reference proteome</keyword>
<dbReference type="EMBL" id="JAVRRJ010000012">
    <property type="protein sequence ID" value="KAK5080714.1"/>
    <property type="molecule type" value="Genomic_DNA"/>
</dbReference>
<keyword evidence="4" id="KW-0863">Zinc-finger</keyword>
<dbReference type="PANTHER" id="PTHR40626:SF11">
    <property type="entry name" value="ZINC FINGER PROTEIN YPR022C"/>
    <property type="match status" value="1"/>
</dbReference>
<keyword evidence="2" id="KW-0479">Metal-binding</keyword>
<evidence type="ECO:0000313" key="10">
    <source>
        <dbReference type="Proteomes" id="UP001309876"/>
    </source>
</evidence>
<evidence type="ECO:0000256" key="2">
    <source>
        <dbReference type="ARBA" id="ARBA00022723"/>
    </source>
</evidence>
<dbReference type="GO" id="GO:0005634">
    <property type="term" value="C:nucleus"/>
    <property type="evidence" value="ECO:0007669"/>
    <property type="project" value="UniProtKB-SubCell"/>
</dbReference>
<dbReference type="InterPro" id="IPR007219">
    <property type="entry name" value="XnlR_reg_dom"/>
</dbReference>
<protein>
    <recommendedName>
        <fullName evidence="8">Xylanolytic transcriptional activator regulatory domain-containing protein</fullName>
    </recommendedName>
</protein>
<evidence type="ECO:0000313" key="9">
    <source>
        <dbReference type="EMBL" id="KAK5080714.1"/>
    </source>
</evidence>
<feature type="compositionally biased region" description="Low complexity" evidence="7">
    <location>
        <begin position="114"/>
        <end position="124"/>
    </location>
</feature>
<evidence type="ECO:0000256" key="5">
    <source>
        <dbReference type="ARBA" id="ARBA00022833"/>
    </source>
</evidence>
<dbReference type="InterPro" id="IPR051059">
    <property type="entry name" value="VerF-like"/>
</dbReference>
<dbReference type="PANTHER" id="PTHR40626">
    <property type="entry name" value="MIP31509P"/>
    <property type="match status" value="1"/>
</dbReference>
<gene>
    <name evidence="9" type="ORF">LTR05_008418</name>
</gene>
<sequence>MERSGNDSTYQVPDVAMIDDILMDMDGPNLDFFDPFMGNTYDHFALPTLPDGNEFQFSPDRASEAGSENVSRTSLLNTTLLHHEARENSQRASVPAVSNVRAGELMPRSHDKSATPSTSKSATPYFGEEAHTHTWNDLCSRLNVTTLGTFKLPTPALIRKWLRLYVDAFHVHFPFLHLPTLDLTKIPSPLTLAVCAIGALYRLNRPAAVALHVKAVQCLDALEVNIPSLILEQKLLYGWTKPTCTPGRQTKRPLWYSQARILSLVFTIFSGDPMIVRKSFEDFGILSSDYRVRLWDVKAGSSDRIISSWTAWVERESSKRFLHMCFILSNLSNITYGVPPAFCLSQDGTVEMPDNDVFWQAQTEDQWSQLISTQPTVSLISVRDAAGLITGGAPMDELCGILGAWSVFGTSVVMHAISTQIWQITQGAMFGDLSNSQGMFQENGQSVSIAKRTQTVLNRCRDLLLEAHSKSSDADHDTESPMLFNSFAILRVSFSRAFTSVGLSNRELLLYESKDAMISAIHDYISLRQERGESTTKSVERSFEGLIIPFQSSPLFVRKTAALTWSIEHALAGWDSERLDKKGAPITDHEREVLDKVRSLVEEEDYDGSDILLASNLARLWACFYDDTWVWGVTPRIGWVLRELGNAYETLVET</sequence>
<dbReference type="GO" id="GO:0000981">
    <property type="term" value="F:DNA-binding transcription factor activity, RNA polymerase II-specific"/>
    <property type="evidence" value="ECO:0007669"/>
    <property type="project" value="InterPro"/>
</dbReference>
<dbReference type="Pfam" id="PF04082">
    <property type="entry name" value="Fungal_trans"/>
    <property type="match status" value="1"/>
</dbReference>
<organism evidence="9 10">
    <name type="scientific">Lithohypha guttulata</name>
    <dbReference type="NCBI Taxonomy" id="1690604"/>
    <lineage>
        <taxon>Eukaryota</taxon>
        <taxon>Fungi</taxon>
        <taxon>Dikarya</taxon>
        <taxon>Ascomycota</taxon>
        <taxon>Pezizomycotina</taxon>
        <taxon>Eurotiomycetes</taxon>
        <taxon>Chaetothyriomycetidae</taxon>
        <taxon>Chaetothyriales</taxon>
        <taxon>Trichomeriaceae</taxon>
        <taxon>Lithohypha</taxon>
    </lineage>
</organism>
<comment type="subcellular location">
    <subcellularLocation>
        <location evidence="1">Nucleus</location>
    </subcellularLocation>
</comment>
<evidence type="ECO:0000256" key="1">
    <source>
        <dbReference type="ARBA" id="ARBA00004123"/>
    </source>
</evidence>
<keyword evidence="5" id="KW-0862">Zinc</keyword>
<feature type="region of interest" description="Disordered" evidence="7">
    <location>
        <begin position="105"/>
        <end position="124"/>
    </location>
</feature>
<dbReference type="CDD" id="cd12148">
    <property type="entry name" value="fungal_TF_MHR"/>
    <property type="match status" value="1"/>
</dbReference>
<evidence type="ECO:0000256" key="4">
    <source>
        <dbReference type="ARBA" id="ARBA00022771"/>
    </source>
</evidence>
<dbReference type="Proteomes" id="UP001309876">
    <property type="component" value="Unassembled WGS sequence"/>
</dbReference>
<comment type="caution">
    <text evidence="9">The sequence shown here is derived from an EMBL/GenBank/DDBJ whole genome shotgun (WGS) entry which is preliminary data.</text>
</comment>
<reference evidence="9 10" key="1">
    <citation type="submission" date="2023-08" db="EMBL/GenBank/DDBJ databases">
        <title>Black Yeasts Isolated from many extreme environments.</title>
        <authorList>
            <person name="Coleine C."/>
            <person name="Stajich J.E."/>
            <person name="Selbmann L."/>
        </authorList>
    </citation>
    <scope>NUCLEOTIDE SEQUENCE [LARGE SCALE GENOMIC DNA]</scope>
    <source>
        <strain evidence="9 10">CCFEE 5910</strain>
    </source>
</reference>
<accession>A0AAN7ST85</accession>
<keyword evidence="6" id="KW-0539">Nucleus</keyword>
<name>A0AAN7ST85_9EURO</name>
<proteinExistence type="predicted"/>
<dbReference type="GO" id="GO:0000978">
    <property type="term" value="F:RNA polymerase II cis-regulatory region sequence-specific DNA binding"/>
    <property type="evidence" value="ECO:0007669"/>
    <property type="project" value="InterPro"/>
</dbReference>
<feature type="domain" description="Xylanolytic transcriptional activator regulatory" evidence="8">
    <location>
        <begin position="162"/>
        <end position="380"/>
    </location>
</feature>
<dbReference type="GO" id="GO:0000785">
    <property type="term" value="C:chromatin"/>
    <property type="evidence" value="ECO:0007669"/>
    <property type="project" value="TreeGrafter"/>
</dbReference>
<evidence type="ECO:0000256" key="7">
    <source>
        <dbReference type="SAM" id="MobiDB-lite"/>
    </source>
</evidence>
<dbReference type="GO" id="GO:0006351">
    <property type="term" value="P:DNA-templated transcription"/>
    <property type="evidence" value="ECO:0007669"/>
    <property type="project" value="InterPro"/>
</dbReference>
<evidence type="ECO:0000256" key="3">
    <source>
        <dbReference type="ARBA" id="ARBA00022737"/>
    </source>
</evidence>
<dbReference type="AlphaFoldDB" id="A0AAN7ST85"/>
<dbReference type="GO" id="GO:0008270">
    <property type="term" value="F:zinc ion binding"/>
    <property type="evidence" value="ECO:0007669"/>
    <property type="project" value="UniProtKB-KW"/>
</dbReference>
<evidence type="ECO:0000256" key="6">
    <source>
        <dbReference type="ARBA" id="ARBA00023242"/>
    </source>
</evidence>
<keyword evidence="3" id="KW-0677">Repeat</keyword>
<evidence type="ECO:0000259" key="8">
    <source>
        <dbReference type="Pfam" id="PF04082"/>
    </source>
</evidence>